<evidence type="ECO:0000313" key="1">
    <source>
        <dbReference type="EMBL" id="JAD52812.1"/>
    </source>
</evidence>
<organism evidence="1">
    <name type="scientific">Arundo donax</name>
    <name type="common">Giant reed</name>
    <name type="synonym">Donax arundinaceus</name>
    <dbReference type="NCBI Taxonomy" id="35708"/>
    <lineage>
        <taxon>Eukaryota</taxon>
        <taxon>Viridiplantae</taxon>
        <taxon>Streptophyta</taxon>
        <taxon>Embryophyta</taxon>
        <taxon>Tracheophyta</taxon>
        <taxon>Spermatophyta</taxon>
        <taxon>Magnoliopsida</taxon>
        <taxon>Liliopsida</taxon>
        <taxon>Poales</taxon>
        <taxon>Poaceae</taxon>
        <taxon>PACMAD clade</taxon>
        <taxon>Arundinoideae</taxon>
        <taxon>Arundineae</taxon>
        <taxon>Arundo</taxon>
    </lineage>
</organism>
<accession>A0A0A9B0E0</accession>
<dbReference type="AlphaFoldDB" id="A0A0A9B0E0"/>
<protein>
    <submittedName>
        <fullName evidence="1">Uncharacterized protein</fullName>
    </submittedName>
</protein>
<proteinExistence type="predicted"/>
<reference evidence="1" key="2">
    <citation type="journal article" date="2015" name="Data Brief">
        <title>Shoot transcriptome of the giant reed, Arundo donax.</title>
        <authorList>
            <person name="Barrero R.A."/>
            <person name="Guerrero F.D."/>
            <person name="Moolhuijzen P."/>
            <person name="Goolsby J.A."/>
            <person name="Tidwell J."/>
            <person name="Bellgard S.E."/>
            <person name="Bellgard M.I."/>
        </authorList>
    </citation>
    <scope>NUCLEOTIDE SEQUENCE</scope>
    <source>
        <tissue evidence="1">Shoot tissue taken approximately 20 cm above the soil surface</tissue>
    </source>
</reference>
<sequence length="41" mass="4138">MAGSGATMTALCPGGGRTQCSLQHHKTGHGLASPMFSPYCS</sequence>
<dbReference type="EMBL" id="GBRH01245083">
    <property type="protein sequence ID" value="JAD52812.1"/>
    <property type="molecule type" value="Transcribed_RNA"/>
</dbReference>
<name>A0A0A9B0E0_ARUDO</name>
<reference evidence="1" key="1">
    <citation type="submission" date="2014-09" db="EMBL/GenBank/DDBJ databases">
        <authorList>
            <person name="Magalhaes I.L.F."/>
            <person name="Oliveira U."/>
            <person name="Santos F.R."/>
            <person name="Vidigal T.H.D.A."/>
            <person name="Brescovit A.D."/>
            <person name="Santos A.J."/>
        </authorList>
    </citation>
    <scope>NUCLEOTIDE SEQUENCE</scope>
    <source>
        <tissue evidence="1">Shoot tissue taken approximately 20 cm above the soil surface</tissue>
    </source>
</reference>